<dbReference type="Pfam" id="PF05311">
    <property type="entry name" value="Baculo_PP31"/>
    <property type="match status" value="1"/>
</dbReference>
<gene>
    <name evidence="2" type="primary">ORF-28</name>
</gene>
<accession>A0A6B9CFY5</accession>
<evidence type="ECO:0000256" key="1">
    <source>
        <dbReference type="SAM" id="MobiDB-lite"/>
    </source>
</evidence>
<reference evidence="2" key="1">
    <citation type="submission" date="2019-09" db="EMBL/GenBank/DDBJ databases">
        <title>Complete Genome Sequences of Seven New Chrysodeixis includens NPV Isolates from Minas Gerais and Mato Grosso States in Brazil.</title>
        <authorList>
            <person name="Craveiro S.R."/>
            <person name="Monteiro L.L.S."/>
            <person name="Santos L.A.V.M."/>
            <person name="Togawa R.C."/>
            <person name="Inglis P.W."/>
            <person name="Ribeiro Z.M.A."/>
            <person name="Ribeiro B.M."/>
            <person name="Castro M.E.B."/>
        </authorList>
    </citation>
    <scope>NUCLEOTIDE SEQUENCE</scope>
    <source>
        <strain evidence="2">ChinNPV-MG.B</strain>
    </source>
</reference>
<organism evidence="2">
    <name type="scientific">Chrysodeixis includens nucleopolyhedrovirus</name>
    <dbReference type="NCBI Taxonomy" id="1207438"/>
    <lineage>
        <taxon>Viruses</taxon>
        <taxon>Viruses incertae sedis</taxon>
        <taxon>Naldaviricetes</taxon>
        <taxon>Lefavirales</taxon>
        <taxon>Baculoviridae</taxon>
        <taxon>Alphabaculovirus</taxon>
        <taxon>Alphabaculovirus chrincludentis</taxon>
        <taxon>Alphabaculovirus alterchrincludentis</taxon>
    </lineage>
</organism>
<protein>
    <submittedName>
        <fullName evidence="2">39K/pp31 protein</fullName>
    </submittedName>
</protein>
<dbReference type="EMBL" id="MN542938">
    <property type="protein sequence ID" value="QGW49161.1"/>
    <property type="molecule type" value="Genomic_DNA"/>
</dbReference>
<evidence type="ECO:0000313" key="2">
    <source>
        <dbReference type="EMBL" id="QGW49161.1"/>
    </source>
</evidence>
<proteinExistence type="predicted"/>
<feature type="region of interest" description="Disordered" evidence="1">
    <location>
        <begin position="258"/>
        <end position="328"/>
    </location>
</feature>
<sequence length="328" mass="37617">MANSTKNFSNLVEIFDKYSDKLVFDKNNFENVNTTIQLLEKKKIKYRITMMPVYGDNGLEFTVAIILLHDKRTAKKTKKMISNNKYILFNSWYTKNKQTSWPNSHMMWNIMKTHSTIKPFVSIFDFMEKLGKSIEVDGAASISEHTDSDANVPVNDGNNVAESSKIDASNARRVELYNEFYRVMNETFTGGSAPIQSFLYEIKLSKNNNNNNNSNNGSDIGFERLNRTMIQNGVDCFKKLLESIIPSASSSEHKITLKSHNNDDNHVGIGTKQHHHHQQQQRKRVQKTNPSFNVKKAKHQQHKSSTKSSTTYQQIVDDDFEESQMSSV</sequence>
<feature type="compositionally biased region" description="Basic residues" evidence="1">
    <location>
        <begin position="272"/>
        <end position="286"/>
    </location>
</feature>
<dbReference type="InterPro" id="IPR007975">
    <property type="entry name" value="Baculo_pp39"/>
</dbReference>
<feature type="compositionally biased region" description="Basic residues" evidence="1">
    <location>
        <begin position="295"/>
        <end position="305"/>
    </location>
</feature>
<name>A0A6B9CFY5_9ABAC</name>